<protein>
    <recommendedName>
        <fullName evidence="5">Single-stranded DNA-binding protein</fullName>
    </recommendedName>
</protein>
<dbReference type="EMBL" id="JBJXCW010000015">
    <property type="protein sequence ID" value="MFN0298405.1"/>
    <property type="molecule type" value="Genomic_DNA"/>
</dbReference>
<dbReference type="InterPro" id="IPR000424">
    <property type="entry name" value="Primosome_PriB/ssb"/>
</dbReference>
<keyword evidence="1 2" id="KW-0238">DNA-binding</keyword>
<evidence type="ECO:0000313" key="4">
    <source>
        <dbReference type="Proteomes" id="UP001632339"/>
    </source>
</evidence>
<dbReference type="SUPFAM" id="SSF50249">
    <property type="entry name" value="Nucleic acid-binding proteins"/>
    <property type="match status" value="1"/>
</dbReference>
<dbReference type="Proteomes" id="UP001632339">
    <property type="component" value="Unassembled WGS sequence"/>
</dbReference>
<organism evidence="3 4">
    <name type="scientific">Acinetobacter albensis</name>
    <dbReference type="NCBI Taxonomy" id="1673609"/>
    <lineage>
        <taxon>Bacteria</taxon>
        <taxon>Pseudomonadati</taxon>
        <taxon>Pseudomonadota</taxon>
        <taxon>Gammaproteobacteria</taxon>
        <taxon>Moraxellales</taxon>
        <taxon>Moraxellaceae</taxon>
        <taxon>Acinetobacter</taxon>
    </lineage>
</organism>
<evidence type="ECO:0008006" key="5">
    <source>
        <dbReference type="Google" id="ProtNLM"/>
    </source>
</evidence>
<evidence type="ECO:0000256" key="1">
    <source>
        <dbReference type="ARBA" id="ARBA00023125"/>
    </source>
</evidence>
<dbReference type="Gene3D" id="2.40.50.140">
    <property type="entry name" value="Nucleic acid-binding proteins"/>
    <property type="match status" value="1"/>
</dbReference>
<name>A0ABW9JV91_9GAMM</name>
<keyword evidence="4" id="KW-1185">Reference proteome</keyword>
<gene>
    <name evidence="3" type="ORF">ACKVE0_12860</name>
</gene>
<sequence>MYIEGSLHSRKWKDQGGNEKELIEIRADALQVL</sequence>
<evidence type="ECO:0000313" key="3">
    <source>
        <dbReference type="EMBL" id="MFN0298405.1"/>
    </source>
</evidence>
<proteinExistence type="predicted"/>
<comment type="caution">
    <text evidence="3">The sequence shown here is derived from an EMBL/GenBank/DDBJ whole genome shotgun (WGS) entry which is preliminary data.</text>
</comment>
<dbReference type="PROSITE" id="PS50935">
    <property type="entry name" value="SSB"/>
    <property type="match status" value="1"/>
</dbReference>
<reference evidence="3 4" key="1">
    <citation type="submission" date="2024-12" db="EMBL/GenBank/DDBJ databases">
        <title>C001-4G Acinetobacter sp. assembled genome.</title>
        <authorList>
            <person name="D'Arcy K."/>
            <person name="Kingdon A.D.H."/>
            <person name="Breen A."/>
            <person name="Mckeown C."/>
            <person name="Allman E."/>
            <person name="Sharma P."/>
            <person name="Mcleman A."/>
            <person name="Roberts A.P."/>
        </authorList>
    </citation>
    <scope>NUCLEOTIDE SEQUENCE [LARGE SCALE GENOMIC DNA]</scope>
    <source>
        <strain evidence="3 4">C1-4G</strain>
    </source>
</reference>
<dbReference type="InterPro" id="IPR012340">
    <property type="entry name" value="NA-bd_OB-fold"/>
</dbReference>
<accession>A0ABW9JV91</accession>
<evidence type="ECO:0000256" key="2">
    <source>
        <dbReference type="PROSITE-ProRule" id="PRU00252"/>
    </source>
</evidence>
<dbReference type="RefSeq" id="WP_409140718.1">
    <property type="nucleotide sequence ID" value="NZ_JBJXCW010000015.1"/>
</dbReference>